<evidence type="ECO:0000313" key="1">
    <source>
        <dbReference type="EMBL" id="KAI8009489.1"/>
    </source>
</evidence>
<dbReference type="EMBL" id="CM045762">
    <property type="protein sequence ID" value="KAI8009489.1"/>
    <property type="molecule type" value="Genomic_DNA"/>
</dbReference>
<gene>
    <name evidence="1" type="ORF">LOK49_LG06G00933</name>
</gene>
<organism evidence="1 2">
    <name type="scientific">Camellia lanceoleosa</name>
    <dbReference type="NCBI Taxonomy" id="1840588"/>
    <lineage>
        <taxon>Eukaryota</taxon>
        <taxon>Viridiplantae</taxon>
        <taxon>Streptophyta</taxon>
        <taxon>Embryophyta</taxon>
        <taxon>Tracheophyta</taxon>
        <taxon>Spermatophyta</taxon>
        <taxon>Magnoliopsida</taxon>
        <taxon>eudicotyledons</taxon>
        <taxon>Gunneridae</taxon>
        <taxon>Pentapetalae</taxon>
        <taxon>asterids</taxon>
        <taxon>Ericales</taxon>
        <taxon>Theaceae</taxon>
        <taxon>Camellia</taxon>
    </lineage>
</organism>
<protein>
    <submittedName>
        <fullName evidence="1">Uncharacterized protein</fullName>
    </submittedName>
</protein>
<dbReference type="Proteomes" id="UP001060215">
    <property type="component" value="Chromosome 5"/>
</dbReference>
<reference evidence="1 2" key="1">
    <citation type="journal article" date="2022" name="Plant J.">
        <title>Chromosome-level genome of Camellia lanceoleosa provides a valuable resource for understanding genome evolution and self-incompatibility.</title>
        <authorList>
            <person name="Gong W."/>
            <person name="Xiao S."/>
            <person name="Wang L."/>
            <person name="Liao Z."/>
            <person name="Chang Y."/>
            <person name="Mo W."/>
            <person name="Hu G."/>
            <person name="Li W."/>
            <person name="Zhao G."/>
            <person name="Zhu H."/>
            <person name="Hu X."/>
            <person name="Ji K."/>
            <person name="Xiang X."/>
            <person name="Song Q."/>
            <person name="Yuan D."/>
            <person name="Jin S."/>
            <person name="Zhang L."/>
        </authorList>
    </citation>
    <scope>NUCLEOTIDE SEQUENCE [LARGE SCALE GENOMIC DNA]</scope>
    <source>
        <strain evidence="1">SQ_2022a</strain>
    </source>
</reference>
<evidence type="ECO:0000313" key="2">
    <source>
        <dbReference type="Proteomes" id="UP001060215"/>
    </source>
</evidence>
<sequence>MCWRAAQKLIHHWKILRGDNIRKRERIIFLFVMVTRGKDRWGIGVFKHVIFSQNHLIVEGKNQDTPMDLVLEKTYDAKTGKSMPDPINLLFNFIGDI</sequence>
<name>A0ACC0H8X9_9ERIC</name>
<keyword evidence="2" id="KW-1185">Reference proteome</keyword>
<proteinExistence type="predicted"/>
<accession>A0ACC0H8X9</accession>
<comment type="caution">
    <text evidence="1">The sequence shown here is derived from an EMBL/GenBank/DDBJ whole genome shotgun (WGS) entry which is preliminary data.</text>
</comment>